<dbReference type="EMBL" id="JARBHB010000003">
    <property type="protein sequence ID" value="KAJ8890063.1"/>
    <property type="molecule type" value="Genomic_DNA"/>
</dbReference>
<name>A0ABQ9I231_9NEOP</name>
<comment type="caution">
    <text evidence="2">The sequence shown here is derived from an EMBL/GenBank/DDBJ whole genome shotgun (WGS) entry which is preliminary data.</text>
</comment>
<evidence type="ECO:0000313" key="3">
    <source>
        <dbReference type="Proteomes" id="UP001159363"/>
    </source>
</evidence>
<reference evidence="2 3" key="1">
    <citation type="submission" date="2023-02" db="EMBL/GenBank/DDBJ databases">
        <title>LHISI_Scaffold_Assembly.</title>
        <authorList>
            <person name="Stuart O.P."/>
            <person name="Cleave R."/>
            <person name="Magrath M.J.L."/>
            <person name="Mikheyev A.S."/>
        </authorList>
    </citation>
    <scope>NUCLEOTIDE SEQUENCE [LARGE SCALE GENOMIC DNA]</scope>
    <source>
        <strain evidence="2">Daus_M_001</strain>
        <tissue evidence="2">Leg muscle</tissue>
    </source>
</reference>
<dbReference type="Proteomes" id="UP001159363">
    <property type="component" value="Chromosome 3"/>
</dbReference>
<accession>A0ABQ9I231</accession>
<evidence type="ECO:0000256" key="1">
    <source>
        <dbReference type="SAM" id="MobiDB-lite"/>
    </source>
</evidence>
<evidence type="ECO:0000313" key="2">
    <source>
        <dbReference type="EMBL" id="KAJ8890063.1"/>
    </source>
</evidence>
<protein>
    <submittedName>
        <fullName evidence="2">Uncharacterized protein</fullName>
    </submittedName>
</protein>
<sequence>MEPVVSLKRASPVDYSLCRFCQSHKNKIPISTASDHGLSIVKAAACARRKLRDSKNIQAIDHLENVLNFGSPVSLVWHKLCYAHFTDKSKIERLQVTQAQYSKGEESCSSIHVEVGDSPSSRKRVQPVNWVS</sequence>
<proteinExistence type="predicted"/>
<feature type="region of interest" description="Disordered" evidence="1">
    <location>
        <begin position="102"/>
        <end position="132"/>
    </location>
</feature>
<keyword evidence="3" id="KW-1185">Reference proteome</keyword>
<gene>
    <name evidence="2" type="ORF">PR048_009570</name>
</gene>
<organism evidence="2 3">
    <name type="scientific">Dryococelus australis</name>
    <dbReference type="NCBI Taxonomy" id="614101"/>
    <lineage>
        <taxon>Eukaryota</taxon>
        <taxon>Metazoa</taxon>
        <taxon>Ecdysozoa</taxon>
        <taxon>Arthropoda</taxon>
        <taxon>Hexapoda</taxon>
        <taxon>Insecta</taxon>
        <taxon>Pterygota</taxon>
        <taxon>Neoptera</taxon>
        <taxon>Polyneoptera</taxon>
        <taxon>Phasmatodea</taxon>
        <taxon>Verophasmatodea</taxon>
        <taxon>Anareolatae</taxon>
        <taxon>Phasmatidae</taxon>
        <taxon>Eurycanthinae</taxon>
        <taxon>Dryococelus</taxon>
    </lineage>
</organism>